<reference evidence="1" key="1">
    <citation type="submission" date="2014-05" db="EMBL/GenBank/DDBJ databases">
        <authorList>
            <person name="Chronopoulou M."/>
        </authorList>
    </citation>
    <scope>NUCLEOTIDE SEQUENCE</scope>
    <source>
        <tissue evidence="1">Whole organism</tissue>
    </source>
</reference>
<sequence length="97" mass="10717">MGHVAGNISISNCIDIFWVRNRKSLVFVRVSSVSQYITHAIICVYIVEGFSDSIISIVPSPLLEGHPLIFSRCKREETSSTFFQLPTRSLSVSSPSG</sequence>
<name>A0A0K2VHZ3_LEPSM</name>
<dbReference type="AlphaFoldDB" id="A0A0K2VHZ3"/>
<proteinExistence type="predicted"/>
<protein>
    <submittedName>
        <fullName evidence="1">Uncharacterized protein</fullName>
    </submittedName>
</protein>
<organism evidence="1">
    <name type="scientific">Lepeophtheirus salmonis</name>
    <name type="common">Salmon louse</name>
    <name type="synonym">Caligus salmonis</name>
    <dbReference type="NCBI Taxonomy" id="72036"/>
    <lineage>
        <taxon>Eukaryota</taxon>
        <taxon>Metazoa</taxon>
        <taxon>Ecdysozoa</taxon>
        <taxon>Arthropoda</taxon>
        <taxon>Crustacea</taxon>
        <taxon>Multicrustacea</taxon>
        <taxon>Hexanauplia</taxon>
        <taxon>Copepoda</taxon>
        <taxon>Siphonostomatoida</taxon>
        <taxon>Caligidae</taxon>
        <taxon>Lepeophtheirus</taxon>
    </lineage>
</organism>
<dbReference type="EMBL" id="HACA01032215">
    <property type="protein sequence ID" value="CDW49576.1"/>
    <property type="molecule type" value="Transcribed_RNA"/>
</dbReference>
<accession>A0A0K2VHZ3</accession>
<evidence type="ECO:0000313" key="1">
    <source>
        <dbReference type="EMBL" id="CDW49576.1"/>
    </source>
</evidence>